<evidence type="ECO:0000256" key="2">
    <source>
        <dbReference type="ARBA" id="ARBA00010790"/>
    </source>
</evidence>
<comment type="similarity">
    <text evidence="2">Belongs to the GMC oxidoreductase family.</text>
</comment>
<evidence type="ECO:0000313" key="9">
    <source>
        <dbReference type="EMBL" id="OQS00684.1"/>
    </source>
</evidence>
<dbReference type="InterPro" id="IPR012132">
    <property type="entry name" value="GMC_OxRdtase"/>
</dbReference>
<reference evidence="9 10" key="1">
    <citation type="journal article" date="2014" name="Genome Biol. Evol.">
        <title>The secreted proteins of Achlya hypogyna and Thraustotheca clavata identify the ancestral oomycete secretome and reveal gene acquisitions by horizontal gene transfer.</title>
        <authorList>
            <person name="Misner I."/>
            <person name="Blouin N."/>
            <person name="Leonard G."/>
            <person name="Richards T.A."/>
            <person name="Lane C.E."/>
        </authorList>
    </citation>
    <scope>NUCLEOTIDE SEQUENCE [LARGE SCALE GENOMIC DNA]</scope>
    <source>
        <strain evidence="9 10">ATCC 48635</strain>
    </source>
</reference>
<dbReference type="Proteomes" id="UP000243579">
    <property type="component" value="Unassembled WGS sequence"/>
</dbReference>
<dbReference type="EMBL" id="JNBR01000027">
    <property type="protein sequence ID" value="OQS00684.1"/>
    <property type="molecule type" value="Genomic_DNA"/>
</dbReference>
<dbReference type="InterPro" id="IPR036188">
    <property type="entry name" value="FAD/NAD-bd_sf"/>
</dbReference>
<dbReference type="SUPFAM" id="SSF54373">
    <property type="entry name" value="FAD-linked reductases, C-terminal domain"/>
    <property type="match status" value="1"/>
</dbReference>
<evidence type="ECO:0000256" key="5">
    <source>
        <dbReference type="PIRSR" id="PIRSR000137-2"/>
    </source>
</evidence>
<evidence type="ECO:0000259" key="7">
    <source>
        <dbReference type="Pfam" id="PF00732"/>
    </source>
</evidence>
<dbReference type="STRING" id="1202772.A0A1V9ZRQ4"/>
<evidence type="ECO:0000256" key="6">
    <source>
        <dbReference type="SAM" id="Phobius"/>
    </source>
</evidence>
<evidence type="ECO:0000256" key="4">
    <source>
        <dbReference type="ARBA" id="ARBA00022827"/>
    </source>
</evidence>
<dbReference type="GO" id="GO:0050660">
    <property type="term" value="F:flavin adenine dinucleotide binding"/>
    <property type="evidence" value="ECO:0007669"/>
    <property type="project" value="InterPro"/>
</dbReference>
<keyword evidence="6" id="KW-0812">Transmembrane</keyword>
<name>A0A1V9ZRQ4_ACHHY</name>
<dbReference type="PIRSF" id="PIRSF000137">
    <property type="entry name" value="Alcohol_oxidase"/>
    <property type="match status" value="1"/>
</dbReference>
<evidence type="ECO:0000256" key="3">
    <source>
        <dbReference type="ARBA" id="ARBA00022630"/>
    </source>
</evidence>
<dbReference type="Gene3D" id="3.50.50.60">
    <property type="entry name" value="FAD/NAD(P)-binding domain"/>
    <property type="match status" value="1"/>
</dbReference>
<dbReference type="PANTHER" id="PTHR11552">
    <property type="entry name" value="GLUCOSE-METHANOL-CHOLINE GMC OXIDOREDUCTASE"/>
    <property type="match status" value="1"/>
</dbReference>
<dbReference type="GO" id="GO:0016614">
    <property type="term" value="F:oxidoreductase activity, acting on CH-OH group of donors"/>
    <property type="evidence" value="ECO:0007669"/>
    <property type="project" value="InterPro"/>
</dbReference>
<keyword evidence="6" id="KW-0472">Membrane</keyword>
<proteinExistence type="inferred from homology"/>
<dbReference type="Pfam" id="PF00732">
    <property type="entry name" value="GMC_oxred_N"/>
    <property type="match status" value="1"/>
</dbReference>
<evidence type="ECO:0000313" key="10">
    <source>
        <dbReference type="Proteomes" id="UP000243579"/>
    </source>
</evidence>
<evidence type="ECO:0000256" key="1">
    <source>
        <dbReference type="ARBA" id="ARBA00001974"/>
    </source>
</evidence>
<comment type="cofactor">
    <cofactor evidence="1 5">
        <name>FAD</name>
        <dbReference type="ChEBI" id="CHEBI:57692"/>
    </cofactor>
</comment>
<dbReference type="PANTHER" id="PTHR11552:SF147">
    <property type="entry name" value="CHOLINE DEHYDROGENASE, MITOCHONDRIAL"/>
    <property type="match status" value="1"/>
</dbReference>
<dbReference type="SUPFAM" id="SSF51905">
    <property type="entry name" value="FAD/NAD(P)-binding domain"/>
    <property type="match status" value="1"/>
</dbReference>
<accession>A0A1V9ZRQ4</accession>
<protein>
    <submittedName>
        <fullName evidence="9">Choline dehydrogenase</fullName>
    </submittedName>
</protein>
<dbReference type="AlphaFoldDB" id="A0A1V9ZRQ4"/>
<comment type="caution">
    <text evidence="9">The sequence shown here is derived from an EMBL/GenBank/DDBJ whole genome shotgun (WGS) entry which is preliminary data.</text>
</comment>
<feature type="domain" description="Glucose-methanol-choline oxidoreductase C-terminal" evidence="8">
    <location>
        <begin position="443"/>
        <end position="583"/>
    </location>
</feature>
<organism evidence="9 10">
    <name type="scientific">Achlya hypogyna</name>
    <name type="common">Oomycete</name>
    <name type="synonym">Protoachlya hypogyna</name>
    <dbReference type="NCBI Taxonomy" id="1202772"/>
    <lineage>
        <taxon>Eukaryota</taxon>
        <taxon>Sar</taxon>
        <taxon>Stramenopiles</taxon>
        <taxon>Oomycota</taxon>
        <taxon>Saprolegniomycetes</taxon>
        <taxon>Saprolegniales</taxon>
        <taxon>Achlyaceae</taxon>
        <taxon>Achlya</taxon>
    </lineage>
</organism>
<dbReference type="Pfam" id="PF05199">
    <property type="entry name" value="GMC_oxred_C"/>
    <property type="match status" value="1"/>
</dbReference>
<keyword evidence="6" id="KW-1133">Transmembrane helix</keyword>
<dbReference type="InterPro" id="IPR000172">
    <property type="entry name" value="GMC_OxRdtase_N"/>
</dbReference>
<dbReference type="InterPro" id="IPR007867">
    <property type="entry name" value="GMC_OxRtase_C"/>
</dbReference>
<dbReference type="Gene3D" id="3.30.560.10">
    <property type="entry name" value="Glucose Oxidase, domain 3"/>
    <property type="match status" value="1"/>
</dbReference>
<keyword evidence="4 5" id="KW-0274">FAD</keyword>
<feature type="domain" description="Glucose-methanol-choline oxidoreductase N-terminal" evidence="7">
    <location>
        <begin position="59"/>
        <end position="361"/>
    </location>
</feature>
<gene>
    <name evidence="9" type="ORF">ACHHYP_02907</name>
</gene>
<feature type="binding site" evidence="5">
    <location>
        <position position="283"/>
    </location>
    <ligand>
        <name>FAD</name>
        <dbReference type="ChEBI" id="CHEBI:57692"/>
    </ligand>
</feature>
<keyword evidence="10" id="KW-1185">Reference proteome</keyword>
<keyword evidence="3" id="KW-0285">Flavoprotein</keyword>
<dbReference type="OrthoDB" id="269227at2759"/>
<sequence>MVATEDTPLLGQAPRPARYTSWRHVGLAVLALAIASCCLTALVPATPEPALDTTLAEFDLIVVGAGPAGSVFASKIVQATNFTVLLIEAGDASQRELGGETFISFHGKEMPYTPFDVPYYWSDVSRLTDYHWNVPNVLIAKALGGCGIHNAMLYVRALPSDIVAWGLAPTWTWPKALAIYLATEAFAGPKVEHHGYDGIVQTSAPTQMDGLSNQFLAACTQRGVPTSSDFNAPNERLGAGTYHFNIRHGMRESAAKAFLGPFIAKKLPEEVHNRLHLWLNTTVERVDLEGGVAKGVFVHTANGGTQYIASKRGVVLTAGAIHTPKLLTLSGVAAANVLEALDIPVQVDAPLVGGNLQDHPAIAMTFAASHPLQINFSLAWDDYLETRGGWLSTTGLSAGAFFASPGRTVPDLQLTFFPRKSEPVWATREPGEEVLFTIALLSPEARNRVVVTSKNASEPCRVDSEIPEAASEHLSEADARRLLFGIAIVRDLAIAPALAPLLGGENMPGAALESDDELVAWVYANVYRNSHWVGSAKMGSDASNSVVSASLRVWNTSNLFVADASVIPVIPNGNVHSTVVMVATHAATLIADAIKA</sequence>
<feature type="transmembrane region" description="Helical" evidence="6">
    <location>
        <begin position="25"/>
        <end position="45"/>
    </location>
</feature>
<evidence type="ECO:0000259" key="8">
    <source>
        <dbReference type="Pfam" id="PF05199"/>
    </source>
</evidence>